<dbReference type="CDD" id="cd01421">
    <property type="entry name" value="IMPCH"/>
    <property type="match status" value="1"/>
</dbReference>
<dbReference type="Pfam" id="PF01808">
    <property type="entry name" value="AICARFT_IMPCHas"/>
    <property type="match status" value="1"/>
</dbReference>
<dbReference type="EC" id="2.1.2.3" evidence="8"/>
<dbReference type="Pfam" id="PF02142">
    <property type="entry name" value="MGS"/>
    <property type="match status" value="1"/>
</dbReference>
<keyword evidence="11" id="KW-1185">Reference proteome</keyword>
<dbReference type="GO" id="GO:0006189">
    <property type="term" value="P:'de novo' IMP biosynthetic process"/>
    <property type="evidence" value="ECO:0007669"/>
    <property type="project" value="UniProtKB-UniRule"/>
</dbReference>
<dbReference type="PIRSF" id="PIRSF000414">
    <property type="entry name" value="AICARFT_IMPCHas"/>
    <property type="match status" value="1"/>
</dbReference>
<keyword evidence="5 8" id="KW-0658">Purine biosynthesis</keyword>
<accession>A0A3D8J7V1</accession>
<comment type="domain">
    <text evidence="8">The IMP cyclohydrolase activity resides in the N-terminal region.</text>
</comment>
<dbReference type="InterPro" id="IPR016193">
    <property type="entry name" value="Cytidine_deaminase-like"/>
</dbReference>
<dbReference type="OrthoDB" id="9802065at2"/>
<evidence type="ECO:0000313" key="10">
    <source>
        <dbReference type="EMBL" id="RDU73340.1"/>
    </source>
</evidence>
<reference evidence="10 11" key="1">
    <citation type="submission" date="2018-04" db="EMBL/GenBank/DDBJ databases">
        <title>Novel Campyloabacter and Helicobacter Species and Strains.</title>
        <authorList>
            <person name="Mannion A.J."/>
            <person name="Shen Z."/>
            <person name="Fox J.G."/>
        </authorList>
    </citation>
    <scope>NUCLEOTIDE SEQUENCE [LARGE SCALE GENOMIC DNA]</scope>
    <source>
        <strain evidence="10 11">MIT 97-5075</strain>
    </source>
</reference>
<dbReference type="AlphaFoldDB" id="A0A3D8J7V1"/>
<dbReference type="SUPFAM" id="SSF53927">
    <property type="entry name" value="Cytidine deaminase-like"/>
    <property type="match status" value="1"/>
</dbReference>
<dbReference type="InterPro" id="IPR011607">
    <property type="entry name" value="MGS-like_dom"/>
</dbReference>
<feature type="domain" description="MGS-like" evidence="9">
    <location>
        <begin position="1"/>
        <end position="144"/>
    </location>
</feature>
<dbReference type="InterPro" id="IPR002695">
    <property type="entry name" value="PurH-like"/>
</dbReference>
<comment type="similarity">
    <text evidence="3 8">Belongs to the PurH family.</text>
</comment>
<comment type="caution">
    <text evidence="10">The sequence shown here is derived from an EMBL/GenBank/DDBJ whole genome shotgun (WGS) entry which is preliminary data.</text>
</comment>
<dbReference type="RefSeq" id="WP_104762954.1">
    <property type="nucleotide sequence ID" value="NZ_FZPM01000012.1"/>
</dbReference>
<evidence type="ECO:0000259" key="9">
    <source>
        <dbReference type="PROSITE" id="PS51855"/>
    </source>
</evidence>
<dbReference type="PANTHER" id="PTHR11692:SF0">
    <property type="entry name" value="BIFUNCTIONAL PURINE BIOSYNTHESIS PROTEIN ATIC"/>
    <property type="match status" value="1"/>
</dbReference>
<dbReference type="GO" id="GO:0004643">
    <property type="term" value="F:phosphoribosylaminoimidazolecarboxamide formyltransferase activity"/>
    <property type="evidence" value="ECO:0007669"/>
    <property type="project" value="UniProtKB-UniRule"/>
</dbReference>
<comment type="pathway">
    <text evidence="2 8">Purine metabolism; IMP biosynthesis via de novo pathway; 5-formamido-1-(5-phospho-D-ribosyl)imidazole-4-carboxamide from 5-amino-1-(5-phospho-D-ribosyl)imidazole-4-carboxamide (10-formyl THF route): step 1/1.</text>
</comment>
<sequence length="523" mass="58530">MQKYAIISVSDKSNVSFFAQGLSTLGYKILSTGGTLQALIDANIEATDIAAYTNSKEMFNGRVKTLHPKVHGGILFRRENTQDREQVQEQDIVAIDVVCVNLYPFHETTQRSDDFDEILEDIDIGGPALIRSAAKNFKSVTVVVDPKDYTRVIETLSRQDSHELLEFRKELMIKAFNHTAHYDCVIANYMNEKFQDGFGEKKFIVGSKVMQTNYGENPHQQGALYEFDDFYSKYFHAVKGNISFNNLLDINAALKITNAFGDMPCVCIVKHGNSCGFAIKENILLAYKNAMLCDSVSAYGGVVAINAELDTALAEEILKSYVEVVVCKKIRNDTLAMFQKKKRIKIVVCNPDIEKTHRNWQDSCLPLDTWNFKYIQGGFVYQQSDRIESDEINNAKLVSNKAAKDCQKFDLEIAYKLAAFTKSNSVVFVKDGVLVAIGMGMTSRIDAMLAAIKKAEQMQLSLIDSSLASEAFFPFKDSIELASRVGVSAVIEPGGSIRDNEVIEEANKRSIALYFSGKRHFLH</sequence>
<keyword evidence="6 8" id="KW-0378">Hydrolase</keyword>
<dbReference type="Gene3D" id="3.40.140.20">
    <property type="match status" value="2"/>
</dbReference>
<dbReference type="GO" id="GO:0003937">
    <property type="term" value="F:IMP cyclohydrolase activity"/>
    <property type="evidence" value="ECO:0007669"/>
    <property type="project" value="UniProtKB-UniRule"/>
</dbReference>
<dbReference type="NCBIfam" id="NF002049">
    <property type="entry name" value="PRK00881.1"/>
    <property type="match status" value="1"/>
</dbReference>
<evidence type="ECO:0000256" key="6">
    <source>
        <dbReference type="ARBA" id="ARBA00022801"/>
    </source>
</evidence>
<dbReference type="Gene3D" id="3.40.50.1380">
    <property type="entry name" value="Methylglyoxal synthase-like domain"/>
    <property type="match status" value="1"/>
</dbReference>
<keyword evidence="4 8" id="KW-0808">Transferase</keyword>
<dbReference type="EC" id="3.5.4.10" evidence="8"/>
<dbReference type="PANTHER" id="PTHR11692">
    <property type="entry name" value="BIFUNCTIONAL PURINE BIOSYNTHESIS PROTEIN PURH"/>
    <property type="match status" value="1"/>
</dbReference>
<dbReference type="UniPathway" id="UPA00074">
    <property type="reaction ID" value="UER00133"/>
</dbReference>
<evidence type="ECO:0000256" key="2">
    <source>
        <dbReference type="ARBA" id="ARBA00004954"/>
    </source>
</evidence>
<evidence type="ECO:0000256" key="1">
    <source>
        <dbReference type="ARBA" id="ARBA00004844"/>
    </source>
</evidence>
<dbReference type="PROSITE" id="PS51855">
    <property type="entry name" value="MGS"/>
    <property type="match status" value="1"/>
</dbReference>
<comment type="pathway">
    <text evidence="1 8">Purine metabolism; IMP biosynthesis via de novo pathway; IMP from 5-formamido-1-(5-phospho-D-ribosyl)imidazole-4-carboxamide: step 1/1.</text>
</comment>
<dbReference type="HAMAP" id="MF_00139">
    <property type="entry name" value="PurH"/>
    <property type="match status" value="1"/>
</dbReference>
<dbReference type="InterPro" id="IPR024051">
    <property type="entry name" value="AICAR_Tfase_dup_dom_sf"/>
</dbReference>
<dbReference type="GO" id="GO:0005829">
    <property type="term" value="C:cytosol"/>
    <property type="evidence" value="ECO:0007669"/>
    <property type="project" value="TreeGrafter"/>
</dbReference>
<evidence type="ECO:0000313" key="11">
    <source>
        <dbReference type="Proteomes" id="UP000256424"/>
    </source>
</evidence>
<evidence type="ECO:0000256" key="4">
    <source>
        <dbReference type="ARBA" id="ARBA00022679"/>
    </source>
</evidence>
<name>A0A3D8J7V1_9HELI</name>
<evidence type="ECO:0000256" key="3">
    <source>
        <dbReference type="ARBA" id="ARBA00007667"/>
    </source>
</evidence>
<protein>
    <recommendedName>
        <fullName evidence="8">Bifunctional purine biosynthesis protein PurH</fullName>
    </recommendedName>
    <domain>
        <recommendedName>
            <fullName evidence="8">Phosphoribosylaminoimidazolecarboxamide formyltransferase</fullName>
            <ecNumber evidence="8">2.1.2.3</ecNumber>
        </recommendedName>
        <alternativeName>
            <fullName evidence="8">AICAR transformylase</fullName>
        </alternativeName>
    </domain>
    <domain>
        <recommendedName>
            <fullName evidence="8">IMP cyclohydrolase</fullName>
            <ecNumber evidence="8">3.5.4.10</ecNumber>
        </recommendedName>
        <alternativeName>
            <fullName evidence="8">ATIC</fullName>
        </alternativeName>
        <alternativeName>
            <fullName evidence="8">IMP synthase</fullName>
        </alternativeName>
        <alternativeName>
            <fullName evidence="8">Inosinicase</fullName>
        </alternativeName>
    </domain>
</protein>
<gene>
    <name evidence="8" type="primary">purH</name>
    <name evidence="10" type="ORF">CQA66_01335</name>
</gene>
<dbReference type="FunFam" id="3.40.50.1380:FF:000001">
    <property type="entry name" value="Bifunctional purine biosynthesis protein PurH"/>
    <property type="match status" value="1"/>
</dbReference>
<organism evidence="10 11">
    <name type="scientific">Helicobacter aurati</name>
    <dbReference type="NCBI Taxonomy" id="137778"/>
    <lineage>
        <taxon>Bacteria</taxon>
        <taxon>Pseudomonadati</taxon>
        <taxon>Campylobacterota</taxon>
        <taxon>Epsilonproteobacteria</taxon>
        <taxon>Campylobacterales</taxon>
        <taxon>Helicobacteraceae</taxon>
        <taxon>Helicobacter</taxon>
    </lineage>
</organism>
<comment type="catalytic activity">
    <reaction evidence="8">
        <text>IMP + H2O = 5-formamido-1-(5-phospho-D-ribosyl)imidazole-4-carboxamide</text>
        <dbReference type="Rhea" id="RHEA:18445"/>
        <dbReference type="ChEBI" id="CHEBI:15377"/>
        <dbReference type="ChEBI" id="CHEBI:58053"/>
        <dbReference type="ChEBI" id="CHEBI:58467"/>
        <dbReference type="EC" id="3.5.4.10"/>
    </reaction>
</comment>
<evidence type="ECO:0000256" key="7">
    <source>
        <dbReference type="ARBA" id="ARBA00023268"/>
    </source>
</evidence>
<proteinExistence type="inferred from homology"/>
<evidence type="ECO:0000256" key="8">
    <source>
        <dbReference type="HAMAP-Rule" id="MF_00139"/>
    </source>
</evidence>
<comment type="catalytic activity">
    <reaction evidence="8">
        <text>(6R)-10-formyltetrahydrofolate + 5-amino-1-(5-phospho-beta-D-ribosyl)imidazole-4-carboxamide = 5-formamido-1-(5-phospho-D-ribosyl)imidazole-4-carboxamide + (6S)-5,6,7,8-tetrahydrofolate</text>
        <dbReference type="Rhea" id="RHEA:22192"/>
        <dbReference type="ChEBI" id="CHEBI:57453"/>
        <dbReference type="ChEBI" id="CHEBI:58467"/>
        <dbReference type="ChEBI" id="CHEBI:58475"/>
        <dbReference type="ChEBI" id="CHEBI:195366"/>
        <dbReference type="EC" id="2.1.2.3"/>
    </reaction>
</comment>
<dbReference type="Proteomes" id="UP000256424">
    <property type="component" value="Unassembled WGS sequence"/>
</dbReference>
<evidence type="ECO:0000256" key="5">
    <source>
        <dbReference type="ARBA" id="ARBA00022755"/>
    </source>
</evidence>
<dbReference type="SMART" id="SM00798">
    <property type="entry name" value="AICARFT_IMPCHas"/>
    <property type="match status" value="1"/>
</dbReference>
<dbReference type="SUPFAM" id="SSF52335">
    <property type="entry name" value="Methylglyoxal synthase-like"/>
    <property type="match status" value="1"/>
</dbReference>
<dbReference type="InterPro" id="IPR036914">
    <property type="entry name" value="MGS-like_dom_sf"/>
</dbReference>
<dbReference type="SMART" id="SM00851">
    <property type="entry name" value="MGS"/>
    <property type="match status" value="1"/>
</dbReference>
<dbReference type="EMBL" id="NXLW01000002">
    <property type="protein sequence ID" value="RDU73340.1"/>
    <property type="molecule type" value="Genomic_DNA"/>
</dbReference>
<keyword evidence="7 8" id="KW-0511">Multifunctional enzyme</keyword>